<evidence type="ECO:0000256" key="1">
    <source>
        <dbReference type="SAM" id="SignalP"/>
    </source>
</evidence>
<reference evidence="2" key="1">
    <citation type="submission" date="2022-11" db="EMBL/GenBank/DDBJ databases">
        <title>WGS of Natronobacillus azotifigens 24KS-1, an anaerobic diazotrophic haloalkaliphile from soda-rich habitats.</title>
        <authorList>
            <person name="Sorokin D.Y."/>
            <person name="Merkel A.Y."/>
        </authorList>
    </citation>
    <scope>NUCLEOTIDE SEQUENCE</scope>
    <source>
        <strain evidence="2">24KS-1</strain>
    </source>
</reference>
<comment type="caution">
    <text evidence="2">The sequence shown here is derived from an EMBL/GenBank/DDBJ whole genome shotgun (WGS) entry which is preliminary data.</text>
</comment>
<keyword evidence="1" id="KW-0732">Signal</keyword>
<gene>
    <name evidence="2" type="ORF">OWO01_08160</name>
</gene>
<accession>A0A9J6RCB7</accession>
<dbReference type="EMBL" id="JAPRAT010000013">
    <property type="protein sequence ID" value="MCZ0703183.1"/>
    <property type="molecule type" value="Genomic_DNA"/>
</dbReference>
<dbReference type="AlphaFoldDB" id="A0A9J6RCB7"/>
<organism evidence="2 3">
    <name type="scientific">Natronobacillus azotifigens</name>
    <dbReference type="NCBI Taxonomy" id="472978"/>
    <lineage>
        <taxon>Bacteria</taxon>
        <taxon>Bacillati</taxon>
        <taxon>Bacillota</taxon>
        <taxon>Bacilli</taxon>
        <taxon>Bacillales</taxon>
        <taxon>Bacillaceae</taxon>
        <taxon>Natronobacillus</taxon>
    </lineage>
</organism>
<protein>
    <recommendedName>
        <fullName evidence="4">Phosphatase</fullName>
    </recommendedName>
</protein>
<evidence type="ECO:0000313" key="3">
    <source>
        <dbReference type="Proteomes" id="UP001084197"/>
    </source>
</evidence>
<dbReference type="RefSeq" id="WP_268779953.1">
    <property type="nucleotide sequence ID" value="NZ_JAPRAT010000013.1"/>
</dbReference>
<proteinExistence type="predicted"/>
<sequence>MKQLRKLMVMALLTVFVISTSMTFETVKPVANEDSSYVISPFNHKEPGPKPTN</sequence>
<evidence type="ECO:0000313" key="2">
    <source>
        <dbReference type="EMBL" id="MCZ0703183.1"/>
    </source>
</evidence>
<feature type="chain" id="PRO_5039900020" description="Phosphatase" evidence="1">
    <location>
        <begin position="22"/>
        <end position="53"/>
    </location>
</feature>
<evidence type="ECO:0008006" key="4">
    <source>
        <dbReference type="Google" id="ProtNLM"/>
    </source>
</evidence>
<dbReference type="Proteomes" id="UP001084197">
    <property type="component" value="Unassembled WGS sequence"/>
</dbReference>
<keyword evidence="3" id="KW-1185">Reference proteome</keyword>
<name>A0A9J6RCB7_9BACI</name>
<feature type="signal peptide" evidence="1">
    <location>
        <begin position="1"/>
        <end position="21"/>
    </location>
</feature>